<feature type="signal peptide" evidence="3">
    <location>
        <begin position="1"/>
        <end position="23"/>
    </location>
</feature>
<dbReference type="PANTHER" id="PTHR13037:SF24">
    <property type="entry name" value="POLYCOMB PROTEIN PCL-RELATED"/>
    <property type="match status" value="1"/>
</dbReference>
<dbReference type="STRING" id="3068.D8U3H3"/>
<reference evidence="4 5" key="1">
    <citation type="journal article" date="2010" name="Science">
        <title>Genomic analysis of organismal complexity in the multicellular green alga Volvox carteri.</title>
        <authorList>
            <person name="Prochnik S.E."/>
            <person name="Umen J."/>
            <person name="Nedelcu A.M."/>
            <person name="Hallmann A."/>
            <person name="Miller S.M."/>
            <person name="Nishii I."/>
            <person name="Ferris P."/>
            <person name="Kuo A."/>
            <person name="Mitros T."/>
            <person name="Fritz-Laylin L.K."/>
            <person name="Hellsten U."/>
            <person name="Chapman J."/>
            <person name="Simakov O."/>
            <person name="Rensing S.A."/>
            <person name="Terry A."/>
            <person name="Pangilinan J."/>
            <person name="Kapitonov V."/>
            <person name="Jurka J."/>
            <person name="Salamov A."/>
            <person name="Shapiro H."/>
            <person name="Schmutz J."/>
            <person name="Grimwood J."/>
            <person name="Lindquist E."/>
            <person name="Lucas S."/>
            <person name="Grigoriev I.V."/>
            <person name="Schmitt R."/>
            <person name="Kirk D."/>
            <person name="Rokhsar D.S."/>
        </authorList>
    </citation>
    <scope>NUCLEOTIDE SEQUENCE [LARGE SCALE GENOMIC DNA]</scope>
    <source>
        <strain evidence="5">f. Nagariensis / Eve</strain>
    </source>
</reference>
<dbReference type="Proteomes" id="UP000001058">
    <property type="component" value="Unassembled WGS sequence"/>
</dbReference>
<dbReference type="PRINTS" id="PR01217">
    <property type="entry name" value="PRICHEXTENSN"/>
</dbReference>
<keyword evidence="3" id="KW-0732">Signal</keyword>
<keyword evidence="1" id="KW-0945">Host-virus interaction</keyword>
<dbReference type="PANTHER" id="PTHR13037">
    <property type="entry name" value="FORMIN"/>
    <property type="match status" value="1"/>
</dbReference>
<dbReference type="InParanoid" id="D8U3H3"/>
<evidence type="ECO:0000256" key="2">
    <source>
        <dbReference type="SAM" id="MobiDB-lite"/>
    </source>
</evidence>
<organism evidence="5">
    <name type="scientific">Volvox carteri f. nagariensis</name>
    <dbReference type="NCBI Taxonomy" id="3068"/>
    <lineage>
        <taxon>Eukaryota</taxon>
        <taxon>Viridiplantae</taxon>
        <taxon>Chlorophyta</taxon>
        <taxon>core chlorophytes</taxon>
        <taxon>Chlorophyceae</taxon>
        <taxon>CS clade</taxon>
        <taxon>Chlamydomonadales</taxon>
        <taxon>Volvocaceae</taxon>
        <taxon>Volvox</taxon>
    </lineage>
</organism>
<name>D8U3H3_VOLCA</name>
<feature type="region of interest" description="Disordered" evidence="2">
    <location>
        <begin position="83"/>
        <end position="225"/>
    </location>
</feature>
<gene>
    <name evidence="4" type="ORF">VOLCADRAFT_93942</name>
</gene>
<feature type="compositionally biased region" description="Pro residues" evidence="2">
    <location>
        <begin position="153"/>
        <end position="164"/>
    </location>
</feature>
<feature type="compositionally biased region" description="Pro residues" evidence="2">
    <location>
        <begin position="194"/>
        <end position="203"/>
    </location>
</feature>
<accession>D8U3H3</accession>
<sequence length="785" mass="81029">MSKFLCFGIFLAVFANNVSVTISLRLMQDSAQEALHDFDAEDDSVLFVLGKRAPQNQQTVQQKDNPNAYWEVWHSKRVAEGPAPVYGPQMPQPPSPPYVESPLPSIPLPPPPYGDRSPPFPMPVEPPSPFPGPGPRESEAPTAPRPSQQPETSPSPPPPSPWASPPTLTMPSRGQPIRESEPPTAQQPLQQPETSPPPSPPSPLASLPTSTTTSPGPAPPQPDSLSPPYCVLAPAACLLVNATSGTTLDAFELLAPGWQSRSAVYPELLYEFGLLVNSGGGIVRKPWQPYADATIVIFAGLPEGTNSLYVCVRAARDLLTATGPRACASVKVQVSAQVSAAQIAREMSAIQSIVLSASTVPTSVVLTMARRLGAIAASANGSFADSTGTLASTLLAELVASAGNKTSSMSSVLTVFGGISTLWLLARADGRAAAVDGVNSLAEKLALQPLAFEDAQPIAGFFDVIIAGAMDIVAASSSGGNGSVAARSKAARGMLASVIHGTDSLVRGLLNSAKCDGSSTRLATSRLSIAAGCMNMELAAAAGSAMSVAALGTAVARHRRMLASELSATPPVTVVLDPAVAPLCVADAACASTGLRLAVSIFTDLSLLMTALGGSAVPLAMNVSDYRMGGLVEIVSPIVRFSAPGLPVSAYGLSKLVTFDLMLNATAIMARGANTKRALVRLQDSGAAASDPTSGIYDGSSRTQTLQSEMINNVVTISGYSNFLGDFVVLQYENTANPTSGASPSLPEVSKVGNTAGDGLQPSLLLTAALVSVAMQSINAFLQRC</sequence>
<dbReference type="AlphaFoldDB" id="D8U3H3"/>
<keyword evidence="5" id="KW-1185">Reference proteome</keyword>
<evidence type="ECO:0008006" key="6">
    <source>
        <dbReference type="Google" id="ProtNLM"/>
    </source>
</evidence>
<dbReference type="GeneID" id="9622232"/>
<protein>
    <recommendedName>
        <fullName evidence="6">Pherophorin domain-containing protein</fullName>
    </recommendedName>
</protein>
<dbReference type="EMBL" id="GL378355">
    <property type="protein sequence ID" value="EFJ45755.1"/>
    <property type="molecule type" value="Genomic_DNA"/>
</dbReference>
<dbReference type="KEGG" id="vcn:VOLCADRAFT_93942"/>
<evidence type="ECO:0000313" key="5">
    <source>
        <dbReference type="Proteomes" id="UP000001058"/>
    </source>
</evidence>
<evidence type="ECO:0000313" key="4">
    <source>
        <dbReference type="EMBL" id="EFJ45755.1"/>
    </source>
</evidence>
<dbReference type="OrthoDB" id="547141at2759"/>
<proteinExistence type="predicted"/>
<feature type="compositionally biased region" description="Low complexity" evidence="2">
    <location>
        <begin position="204"/>
        <end position="215"/>
    </location>
</feature>
<dbReference type="RefSeq" id="XP_002953156.1">
    <property type="nucleotide sequence ID" value="XM_002953110.1"/>
</dbReference>
<evidence type="ECO:0000256" key="3">
    <source>
        <dbReference type="SAM" id="SignalP"/>
    </source>
</evidence>
<evidence type="ECO:0000256" key="1">
    <source>
        <dbReference type="ARBA" id="ARBA00022581"/>
    </source>
</evidence>
<feature type="compositionally biased region" description="Pro residues" evidence="2">
    <location>
        <begin position="90"/>
        <end position="134"/>
    </location>
</feature>
<feature type="chain" id="PRO_5003124119" description="Pherophorin domain-containing protein" evidence="3">
    <location>
        <begin position="24"/>
        <end position="785"/>
    </location>
</feature>